<protein>
    <submittedName>
        <fullName evidence="7">Uncharacterized protein</fullName>
    </submittedName>
</protein>
<evidence type="ECO:0000313" key="7">
    <source>
        <dbReference type="EMBL" id="CAA7410319.1"/>
    </source>
</evidence>
<feature type="region of interest" description="Disordered" evidence="4">
    <location>
        <begin position="742"/>
        <end position="771"/>
    </location>
</feature>
<proteinExistence type="predicted"/>
<dbReference type="EMBL" id="LR746280">
    <property type="protein sequence ID" value="CAA7410319.1"/>
    <property type="molecule type" value="Genomic_DNA"/>
</dbReference>
<dbReference type="AlphaFoldDB" id="A0A7I8LK22"/>
<dbReference type="Gene3D" id="1.25.10.10">
    <property type="entry name" value="Leucine-rich Repeat Variant"/>
    <property type="match status" value="1"/>
</dbReference>
<evidence type="ECO:0000256" key="3">
    <source>
        <dbReference type="ARBA" id="ARBA00023054"/>
    </source>
</evidence>
<comment type="subcellular location">
    <subcellularLocation>
        <location evidence="1">Golgi apparatus</location>
    </subcellularLocation>
</comment>
<dbReference type="GO" id="GO:0006886">
    <property type="term" value="P:intracellular protein transport"/>
    <property type="evidence" value="ECO:0007669"/>
    <property type="project" value="InterPro"/>
</dbReference>
<evidence type="ECO:0000256" key="2">
    <source>
        <dbReference type="ARBA" id="ARBA00023034"/>
    </source>
</evidence>
<evidence type="ECO:0000256" key="4">
    <source>
        <dbReference type="SAM" id="MobiDB-lite"/>
    </source>
</evidence>
<dbReference type="GO" id="GO:0005795">
    <property type="term" value="C:Golgi stack"/>
    <property type="evidence" value="ECO:0007669"/>
    <property type="project" value="TreeGrafter"/>
</dbReference>
<dbReference type="Pfam" id="PF04871">
    <property type="entry name" value="Uso1_p115_C"/>
    <property type="match status" value="1"/>
</dbReference>
<dbReference type="InterPro" id="IPR006955">
    <property type="entry name" value="Uso1_p115_C"/>
</dbReference>
<feature type="compositionally biased region" description="Low complexity" evidence="4">
    <location>
        <begin position="748"/>
        <end position="758"/>
    </location>
</feature>
<evidence type="ECO:0000256" key="1">
    <source>
        <dbReference type="ARBA" id="ARBA00004555"/>
    </source>
</evidence>
<dbReference type="GO" id="GO:0048280">
    <property type="term" value="P:vesicle fusion with Golgi apparatus"/>
    <property type="evidence" value="ECO:0007669"/>
    <property type="project" value="InterPro"/>
</dbReference>
<dbReference type="InterPro" id="IPR006953">
    <property type="entry name" value="Vesicle_Uso1_P115_head"/>
</dbReference>
<gene>
    <name evidence="7" type="ORF">SI8410_17020997</name>
</gene>
<dbReference type="GO" id="GO:0048211">
    <property type="term" value="P:Golgi vesicle docking"/>
    <property type="evidence" value="ECO:0007669"/>
    <property type="project" value="TreeGrafter"/>
</dbReference>
<organism evidence="7 8">
    <name type="scientific">Spirodela intermedia</name>
    <name type="common">Intermediate duckweed</name>
    <dbReference type="NCBI Taxonomy" id="51605"/>
    <lineage>
        <taxon>Eukaryota</taxon>
        <taxon>Viridiplantae</taxon>
        <taxon>Streptophyta</taxon>
        <taxon>Embryophyta</taxon>
        <taxon>Tracheophyta</taxon>
        <taxon>Spermatophyta</taxon>
        <taxon>Magnoliopsida</taxon>
        <taxon>Liliopsida</taxon>
        <taxon>Araceae</taxon>
        <taxon>Lemnoideae</taxon>
        <taxon>Spirodela</taxon>
    </lineage>
</organism>
<keyword evidence="3" id="KW-0175">Coiled coil</keyword>
<name>A0A7I8LK22_SPIIN</name>
<feature type="domain" description="Uso1/p115-like vesicle tethering protein C-terminal" evidence="6">
    <location>
        <begin position="790"/>
        <end position="911"/>
    </location>
</feature>
<dbReference type="GO" id="GO:0012507">
    <property type="term" value="C:ER to Golgi transport vesicle membrane"/>
    <property type="evidence" value="ECO:0007669"/>
    <property type="project" value="TreeGrafter"/>
</dbReference>
<reference evidence="7" key="1">
    <citation type="submission" date="2020-02" db="EMBL/GenBank/DDBJ databases">
        <authorList>
            <person name="Scholz U."/>
            <person name="Mascher M."/>
            <person name="Fiebig A."/>
        </authorList>
    </citation>
    <scope>NUCLEOTIDE SEQUENCE</scope>
</reference>
<dbReference type="GO" id="GO:0000139">
    <property type="term" value="C:Golgi membrane"/>
    <property type="evidence" value="ECO:0007669"/>
    <property type="project" value="InterPro"/>
</dbReference>
<dbReference type="PANTHER" id="PTHR10013">
    <property type="entry name" value="GENERAL VESICULAR TRANSPORT FACTOR P115"/>
    <property type="match status" value="1"/>
</dbReference>
<dbReference type="PANTHER" id="PTHR10013:SF0">
    <property type="entry name" value="GENERAL VESICULAR TRANSPORT FACTOR P115"/>
    <property type="match status" value="1"/>
</dbReference>
<dbReference type="Proteomes" id="UP000663760">
    <property type="component" value="Chromosome 17"/>
</dbReference>
<dbReference type="SUPFAM" id="SSF48371">
    <property type="entry name" value="ARM repeat"/>
    <property type="match status" value="1"/>
</dbReference>
<dbReference type="GO" id="GO:0006888">
    <property type="term" value="P:endoplasmic reticulum to Golgi vesicle-mediated transport"/>
    <property type="evidence" value="ECO:0007669"/>
    <property type="project" value="TreeGrafter"/>
</dbReference>
<feature type="compositionally biased region" description="Basic and acidic residues" evidence="4">
    <location>
        <begin position="760"/>
        <end position="771"/>
    </location>
</feature>
<dbReference type="InterPro" id="IPR011989">
    <property type="entry name" value="ARM-like"/>
</dbReference>
<keyword evidence="8" id="KW-1185">Reference proteome</keyword>
<evidence type="ECO:0000259" key="5">
    <source>
        <dbReference type="Pfam" id="PF04869"/>
    </source>
</evidence>
<evidence type="ECO:0000259" key="6">
    <source>
        <dbReference type="Pfam" id="PF04871"/>
    </source>
</evidence>
<evidence type="ECO:0000313" key="8">
    <source>
        <dbReference type="Proteomes" id="UP000663760"/>
    </source>
</evidence>
<dbReference type="InterPro" id="IPR016024">
    <property type="entry name" value="ARM-type_fold"/>
</dbReference>
<keyword evidence="2" id="KW-0333">Golgi apparatus</keyword>
<sequence>MDMVVNGVGGLVFGKEDSSSDEDSYVERLLDRISNGVLADDRRSAITELQSLVAESRPAQIAFGAMGLPVVLSVLKEERDDVEMVRGALETLVSAMTPIDTSLVTKNEVQPASMNSDLLSREAENISLILSLLSEDDFYIRYYTLQLLTALLTHSPNRLQEAILSVPRGITRLMDMLMDREVIRNEALLLLTYLTREAEEIQKIVVFEGIFEKIFSIIKEEGGSEGGVVVQDCLELLNNLIRKAASNQILLRETIGFEPLVSILKLHRGSAFNFTQQKTVNLLSALETIELLLLGGNAGEPGKDANRLSNQTLLGQKKILDHLLMLGVESQWASISVRCSALRCIGNLVFRNPNNLDALANKVVGEEPHIEPALNSILRMILRASTVQEFREADHVFKCFCEENRSGQVLLASTMTPQLRTFSHASVEDSGKISFGSILLQGLIFSEADGDLETSCRAASVLSHILKDNIQSKEQVLRIVLDSPIPSFGPPEPLLHRILKYLVLATSTRVKENDQNDRPSSSSSYTTLIMLRLLVTWLADFSDAVHCLLDSSVHLTYLLELVSSPHPAFVRGLASVILGECIIYNKRPGQGINDAFTVVDNISQKIGLASFFHNLEELQKKFNLVSTSSARHRKPLTRSMVASTADAEEIESDGSDQNLEHPILPAIFDVQFVDLVKKLEVSIREGIVEIYSQPKSKVAVVPAELEQKSGESDGDYIKRLRSFVEKQCSEMQDLLGRNTALAEDLSKSGGSTSGPTERPGGGRERIQSENLRRDLQEAIQRVEMLRSDRAKIEEEASMYRNLAEKLESDLKGLSDAYNSLEQANFQLETEVKALRKGGEPYTDVEAIRAQAKEEAEKESETELNDLLVCLGQEQSKVEKLSARLAELGEDVDSLLEGIGDDAALPEEEDDDDE</sequence>
<dbReference type="Pfam" id="PF04869">
    <property type="entry name" value="Uso1_p115_head"/>
    <property type="match status" value="1"/>
</dbReference>
<dbReference type="GO" id="GO:0005783">
    <property type="term" value="C:endoplasmic reticulum"/>
    <property type="evidence" value="ECO:0007669"/>
    <property type="project" value="TreeGrafter"/>
</dbReference>
<dbReference type="InterPro" id="IPR024095">
    <property type="entry name" value="Vesicle_P115"/>
</dbReference>
<dbReference type="OrthoDB" id="198977at2759"/>
<accession>A0A7I8LK22</accession>
<feature type="domain" description="Vesicle tethering protein Uso1/P115-like head" evidence="5">
    <location>
        <begin position="371"/>
        <end position="685"/>
    </location>
</feature>
<dbReference type="FunFam" id="1.25.10.10:FF:000234">
    <property type="entry name" value="Golgin candidate 6"/>
    <property type="match status" value="1"/>
</dbReference>